<evidence type="ECO:0000313" key="2">
    <source>
        <dbReference type="Proteomes" id="UP000001420"/>
    </source>
</evidence>
<accession>Q7VAF8</accession>
<evidence type="ECO:0000313" key="1">
    <source>
        <dbReference type="EMBL" id="AAQ00549.1"/>
    </source>
</evidence>
<protein>
    <submittedName>
        <fullName evidence="1">Uncharacterized protein</fullName>
    </submittedName>
</protein>
<dbReference type="STRING" id="167539.Pro_1505"/>
<organism evidence="1 2">
    <name type="scientific">Prochlorococcus marinus (strain SARG / CCMP1375 / SS120)</name>
    <dbReference type="NCBI Taxonomy" id="167539"/>
    <lineage>
        <taxon>Bacteria</taxon>
        <taxon>Bacillati</taxon>
        <taxon>Cyanobacteriota</taxon>
        <taxon>Cyanophyceae</taxon>
        <taxon>Synechococcales</taxon>
        <taxon>Prochlorococcaceae</taxon>
        <taxon>Prochlorococcus</taxon>
    </lineage>
</organism>
<reference evidence="1 2" key="1">
    <citation type="journal article" date="2003" name="Proc. Natl. Acad. Sci. U.S.A.">
        <title>Genome sequence of the cyanobacterium Prochlorococcus marinus SS120, a nearly minimal oxyphototrophic genome.</title>
        <authorList>
            <person name="Dufresne A."/>
            <person name="Salanoubat M."/>
            <person name="Partensky F."/>
            <person name="Artiguenave F."/>
            <person name="Axmann I.M."/>
            <person name="Barbe V."/>
            <person name="Duprat S."/>
            <person name="Galperin M.Y."/>
            <person name="Koonin E.V."/>
            <person name="Le Gall F."/>
            <person name="Makarova K.S."/>
            <person name="Ostrowski M."/>
            <person name="Oztas S."/>
            <person name="Robert C."/>
            <person name="Rogozin I.B."/>
            <person name="Scanlan D.J."/>
            <person name="Tandeau de Marsac N."/>
            <person name="Weissenbach J."/>
            <person name="Wincker P."/>
            <person name="Wolf Y.I."/>
            <person name="Hess W.R."/>
        </authorList>
    </citation>
    <scope>NUCLEOTIDE SEQUENCE [LARGE SCALE GENOMIC DNA]</scope>
    <source>
        <strain evidence="2">SARG / CCMP1375 / SS120</strain>
    </source>
</reference>
<dbReference type="EMBL" id="AE017126">
    <property type="protein sequence ID" value="AAQ00549.1"/>
    <property type="molecule type" value="Genomic_DNA"/>
</dbReference>
<dbReference type="RefSeq" id="WP_011125656.1">
    <property type="nucleotide sequence ID" value="NC_005042.1"/>
</dbReference>
<name>Q7VAF8_PROMA</name>
<proteinExistence type="predicted"/>
<dbReference type="EnsemblBacteria" id="AAQ00549">
    <property type="protein sequence ID" value="AAQ00549"/>
    <property type="gene ID" value="Pro_1505"/>
</dbReference>
<dbReference type="HOGENOM" id="CLU_2143619_0_0_3"/>
<dbReference type="AlphaFoldDB" id="Q7VAF8"/>
<keyword evidence="2" id="KW-1185">Reference proteome</keyword>
<dbReference type="PATRIC" id="fig|167539.5.peg.1582"/>
<dbReference type="OrthoDB" id="540357at2"/>
<dbReference type="KEGG" id="pma:Pro_1505"/>
<sequence>MTSSEFKGIKTYKKYWEDQASFMDQLPWNQKKILKLTLSNDFEENIEELKFSNHSLARENGQLTLRLKVPYNYSQIDDFELKALGLLGIDRSCLIDMSLTNSNCTKDLTKTK</sequence>
<dbReference type="Proteomes" id="UP000001420">
    <property type="component" value="Chromosome"/>
</dbReference>
<gene>
    <name evidence="1" type="ordered locus">Pro_1505</name>
</gene>
<dbReference type="eggNOG" id="ENOG50321P3">
    <property type="taxonomic scope" value="Bacteria"/>
</dbReference>